<dbReference type="KEGG" id="skr:BRX40_01160"/>
<evidence type="ECO:0000256" key="1">
    <source>
        <dbReference type="ARBA" id="ARBA00022801"/>
    </source>
</evidence>
<dbReference type="SUPFAM" id="SSF53474">
    <property type="entry name" value="alpha/beta-Hydrolases"/>
    <property type="match status" value="1"/>
</dbReference>
<dbReference type="STRING" id="93064.BRX40_01160"/>
<dbReference type="PANTHER" id="PTHR43056:SF10">
    <property type="entry name" value="COCE_NOND FAMILY, PUTATIVE (AFU_ORTHOLOGUE AFUA_7G00600)-RELATED"/>
    <property type="match status" value="1"/>
</dbReference>
<dbReference type="Proteomes" id="UP000286681">
    <property type="component" value="Unassembled WGS sequence"/>
</dbReference>
<dbReference type="GO" id="GO:0008239">
    <property type="term" value="F:dipeptidyl-peptidase activity"/>
    <property type="evidence" value="ECO:0007669"/>
    <property type="project" value="InterPro"/>
</dbReference>
<dbReference type="InterPro" id="IPR000383">
    <property type="entry name" value="Xaa-Pro-like_dom"/>
</dbReference>
<accession>A0A1L6J5J8</accession>
<evidence type="ECO:0000259" key="3">
    <source>
        <dbReference type="SMART" id="SM00939"/>
    </source>
</evidence>
<dbReference type="Proteomes" id="UP000185161">
    <property type="component" value="Chromosome"/>
</dbReference>
<evidence type="ECO:0000313" key="6">
    <source>
        <dbReference type="Proteomes" id="UP000185161"/>
    </source>
</evidence>
<evidence type="ECO:0000256" key="2">
    <source>
        <dbReference type="SAM" id="SignalP"/>
    </source>
</evidence>
<sequence length="623" mass="69547">MYRRTAALLAAALAATALTAPAPARQAATTAPPTAAFTREEIMIPMRDGTRLQTVILRPTDKAGKLPIILRRTPYGVPNAAPRSTPESMRFLMQDGYILVIQNMRGRYKSEGSFDMSTALSPQGSNAPDEASDAYDTIDWLVKNLSGNNGRVGMMGGSYPGYTAAVALARPHPALKAASPQAAWNDWWMNDDLHRYGAFRLSYLTDWAYGLQNNKNGDDFDYNPGGPPPVDLYDWFLKLGPVENLDKLHFKGSVPMLTQVIEHPDYDDHWKRQVWTDRLGRTTVPTLHVVGFWDQEDPLGGWKIYERMEKGDPKGLSMIVAGPWNHGSWRDAGDNLGYIPFGKPSGTEFMRDIEAPFFAYWLHGKGPRPTGEARIFQSGSWQWKTYAKWPPAESKATSLYLHADGSLSFTAPSGEGCREYISDPANPVPYRERPISVTYPSQEWKWWEAADQRFVNGRPDVLTYVSAPLDKDLTVSGAISATLQASTSGTDSDMVVKLIDVLPDDYDRTTPIKALGDYPKTLNGYQLPIAMEVRRGRWLESFSTPKPLVPNKVVAWNVPLRDHDHVFRKGHRIMVQVQSSWFPVIDRNPQRFVPNIYKAKPADFVKATQRVCAGSLVTLPVAG</sequence>
<dbReference type="EMBL" id="CP018820">
    <property type="protein sequence ID" value="APR51223.1"/>
    <property type="molecule type" value="Genomic_DNA"/>
</dbReference>
<dbReference type="PANTHER" id="PTHR43056">
    <property type="entry name" value="PEPTIDASE S9 PROLYL OLIGOPEPTIDASE"/>
    <property type="match status" value="1"/>
</dbReference>
<dbReference type="SUPFAM" id="SSF49785">
    <property type="entry name" value="Galactose-binding domain-like"/>
    <property type="match status" value="1"/>
</dbReference>
<gene>
    <name evidence="4" type="ORF">BRX40_01160</name>
    <name evidence="5" type="ORF">CA257_19700</name>
</gene>
<dbReference type="RefSeq" id="WP_075150383.1">
    <property type="nucleotide sequence ID" value="NZ_CP018820.1"/>
</dbReference>
<dbReference type="InterPro" id="IPR029058">
    <property type="entry name" value="AB_hydrolase_fold"/>
</dbReference>
<keyword evidence="2" id="KW-0732">Signal</keyword>
<feature type="domain" description="Xaa-Pro dipeptidyl-peptidase C-terminal" evidence="3">
    <location>
        <begin position="355"/>
        <end position="620"/>
    </location>
</feature>
<keyword evidence="1 5" id="KW-0378">Hydrolase</keyword>
<organism evidence="4 6">
    <name type="scientific">Sphingomonas koreensis</name>
    <dbReference type="NCBI Taxonomy" id="93064"/>
    <lineage>
        <taxon>Bacteria</taxon>
        <taxon>Pseudomonadati</taxon>
        <taxon>Pseudomonadota</taxon>
        <taxon>Alphaproteobacteria</taxon>
        <taxon>Sphingomonadales</taxon>
        <taxon>Sphingomonadaceae</taxon>
        <taxon>Sphingomonas</taxon>
    </lineage>
</organism>
<evidence type="ECO:0000313" key="4">
    <source>
        <dbReference type="EMBL" id="APR51223.1"/>
    </source>
</evidence>
<dbReference type="OrthoDB" id="9806163at2"/>
<dbReference type="Gene3D" id="1.10.3020.10">
    <property type="entry name" value="alpha-amino acid ester hydrolase ( Helical cap domain)"/>
    <property type="match status" value="1"/>
</dbReference>
<dbReference type="Pfam" id="PF02129">
    <property type="entry name" value="Peptidase_S15"/>
    <property type="match status" value="1"/>
</dbReference>
<dbReference type="AlphaFoldDB" id="A0A1L6J5J8"/>
<reference evidence="5 7" key="3">
    <citation type="submission" date="2018-07" db="EMBL/GenBank/DDBJ databases">
        <title>Genomic and Epidemiologic Investigation of an Indolent Hospital Outbreak.</title>
        <authorList>
            <person name="Johnson R.C."/>
            <person name="Deming C."/>
            <person name="Conlan S."/>
            <person name="Zellmer C.J."/>
            <person name="Michelin A.V."/>
            <person name="Lee-Lin S."/>
            <person name="Thomas P.J."/>
            <person name="Park M."/>
            <person name="Weingarten R.A."/>
            <person name="Less J."/>
            <person name="Dekker J.P."/>
            <person name="Frank K.M."/>
            <person name="Musser K.A."/>
            <person name="Mcquiston J.R."/>
            <person name="Henderson D.K."/>
            <person name="Lau A.F."/>
            <person name="Palmore T.N."/>
            <person name="Segre J.A."/>
        </authorList>
    </citation>
    <scope>NUCLEOTIDE SEQUENCE [LARGE SCALE GENOMIC DNA]</scope>
    <source>
        <strain evidence="5 7">SK-NIH.Env10_0317</strain>
    </source>
</reference>
<dbReference type="InterPro" id="IPR008979">
    <property type="entry name" value="Galactose-bd-like_sf"/>
</dbReference>
<dbReference type="Gene3D" id="2.60.120.260">
    <property type="entry name" value="Galactose-binding domain-like"/>
    <property type="match status" value="1"/>
</dbReference>
<dbReference type="InterPro" id="IPR005674">
    <property type="entry name" value="CocE/Ser_esterase"/>
</dbReference>
<proteinExistence type="predicted"/>
<dbReference type="InterPro" id="IPR050585">
    <property type="entry name" value="Xaa-Pro_dipeptidyl-ppase/CocE"/>
</dbReference>
<evidence type="ECO:0000313" key="5">
    <source>
        <dbReference type="EMBL" id="RSU99385.1"/>
    </source>
</evidence>
<dbReference type="EMBL" id="QQWO01000022">
    <property type="protein sequence ID" value="RSU99385.1"/>
    <property type="molecule type" value="Genomic_DNA"/>
</dbReference>
<dbReference type="SMART" id="SM00939">
    <property type="entry name" value="PepX_C"/>
    <property type="match status" value="1"/>
</dbReference>
<feature type="chain" id="PRO_5041797775" evidence="2">
    <location>
        <begin position="28"/>
        <end position="623"/>
    </location>
</feature>
<protein>
    <submittedName>
        <fullName evidence="5">CocE/NonD family hydrolase</fullName>
    </submittedName>
    <submittedName>
        <fullName evidence="4">X-Pro dipeptidyl-peptidase</fullName>
    </submittedName>
</protein>
<evidence type="ECO:0000313" key="7">
    <source>
        <dbReference type="Proteomes" id="UP000286681"/>
    </source>
</evidence>
<dbReference type="NCBIfam" id="TIGR00976">
    <property type="entry name" value="CocE_NonD"/>
    <property type="match status" value="1"/>
</dbReference>
<dbReference type="Gene3D" id="3.40.50.1820">
    <property type="entry name" value="alpha/beta hydrolase"/>
    <property type="match status" value="1"/>
</dbReference>
<name>A0A1L6J5J8_9SPHN</name>
<keyword evidence="6" id="KW-1185">Reference proteome</keyword>
<dbReference type="GeneID" id="44131161"/>
<feature type="signal peptide" evidence="2">
    <location>
        <begin position="1"/>
        <end position="27"/>
    </location>
</feature>
<dbReference type="InterPro" id="IPR013736">
    <property type="entry name" value="Xaa-Pro_dipept_C"/>
</dbReference>
<reference evidence="6" key="2">
    <citation type="submission" date="2016-12" db="EMBL/GenBank/DDBJ databases">
        <title>Whole genome sequencing of Sphingomonas sp. ABOJV.</title>
        <authorList>
            <person name="Conlan S."/>
            <person name="Thomas P.J."/>
            <person name="Mullikin J."/>
            <person name="Palmore T.N."/>
            <person name="Frank K.M."/>
            <person name="Segre J.A."/>
        </authorList>
    </citation>
    <scope>NUCLEOTIDE SEQUENCE [LARGE SCALE GENOMIC DNA]</scope>
    <source>
        <strain evidence="6">ABOJV</strain>
    </source>
</reference>
<reference evidence="4" key="1">
    <citation type="submission" date="2016-12" db="EMBL/GenBank/DDBJ databases">
        <title>Whole genome sequencing of Sphingomonas koreensis.</title>
        <authorList>
            <person name="Conlan S."/>
            <person name="Thomas P.J."/>
            <person name="Mullikin J."/>
            <person name="Palmore T.N."/>
            <person name="Frank K.M."/>
            <person name="Segre J.A."/>
        </authorList>
    </citation>
    <scope>NUCLEOTIDE SEQUENCE</scope>
    <source>
        <strain evidence="4">ABOJV</strain>
    </source>
</reference>
<dbReference type="Pfam" id="PF08530">
    <property type="entry name" value="PepX_C"/>
    <property type="match status" value="1"/>
</dbReference>